<protein>
    <submittedName>
        <fullName evidence="2">Uncharacterized protein</fullName>
    </submittedName>
</protein>
<evidence type="ECO:0000313" key="2">
    <source>
        <dbReference type="EMBL" id="APG76297.1"/>
    </source>
</evidence>
<accession>A0A1L3KFZ0</accession>
<organism evidence="2">
    <name type="scientific">Shangao tombus-like virus 1</name>
    <dbReference type="NCBI Taxonomy" id="1923458"/>
    <lineage>
        <taxon>Viruses</taxon>
        <taxon>Riboviria</taxon>
    </lineage>
</organism>
<sequence length="301" mass="34741">MSFSGSVYYTPRDTPWYQRIGEWVRDAMTNNPEEKRHEEKMDEIRQRILEQRNKFMEAELEQHAKSLELDALKVDHVEGLQAHLKFYTLNKKIDNKYIDYVTRLAEAYFETMKIKNPRLKCELMDEVLPLHIKTRLTTMPLLMKDDKTIASANFISELVEGRKVSYPWWNLWRPTYTSLGSSGNENADYLVPTRPNFWKYGMVATGSVIIVLGGKWIISRASRNLTDGITSLLAPKVQQLPSTTDITQSLSQDMIQLASKGCTGIYEGMLWVWNSGPVRNILPVFGQQVSDDSIRMIMTSF</sequence>
<reference evidence="2" key="1">
    <citation type="journal article" date="2016" name="Nature">
        <title>Redefining the invertebrate RNA virosphere.</title>
        <authorList>
            <person name="Shi M."/>
            <person name="Lin X.D."/>
            <person name="Tian J.H."/>
            <person name="Chen L.J."/>
            <person name="Chen X."/>
            <person name="Li C.X."/>
            <person name="Qin X.C."/>
            <person name="Li J."/>
            <person name="Cao J.P."/>
            <person name="Eden J.S."/>
            <person name="Buchmann J."/>
            <person name="Wang W."/>
            <person name="Xu J."/>
            <person name="Holmes E.C."/>
            <person name="Zhang Y.Z."/>
        </authorList>
    </citation>
    <scope>NUCLEOTIDE SEQUENCE</scope>
    <source>
        <strain evidence="2">InsectZJ94961</strain>
    </source>
</reference>
<evidence type="ECO:0000256" key="1">
    <source>
        <dbReference type="SAM" id="Coils"/>
    </source>
</evidence>
<proteinExistence type="predicted"/>
<feature type="coiled-coil region" evidence="1">
    <location>
        <begin position="34"/>
        <end position="66"/>
    </location>
</feature>
<dbReference type="EMBL" id="KX883118">
    <property type="protein sequence ID" value="APG76297.1"/>
    <property type="molecule type" value="Genomic_RNA"/>
</dbReference>
<keyword evidence="1" id="KW-0175">Coiled coil</keyword>
<name>A0A1L3KFZ0_9VIRU</name>